<sequence>MHYGYGYLGNTNLSLVDDVPEMISCSFQWDLDNNCPPINETDLHTYILGTTLTRSKINELLLINNTLQMIGSPEIYVKSIWSMGNDVQAYTLDQFQVKQTNVNVGDLTGTMTFDSSTLMLGPNLWFFPFAMIQMNAAWDFRHEITAAMTRNDAQFDTNKRRLDDLYTENAILQEKIRKIDEEKPPEKPPSNVIPTVTFPNNMTLQLPTGFMSELQTAIRDGMSDATVSVSGGGESIWSKLFGVTVQSISTVGGHLGAAALSAAIMTEGNAVNSAVEGVVQGTVQSIVNSAINAAISAVTERIVKETNDGVNKLLDNLFGKQREEDRTRDIHINNNMLVIEEIKKTNKRLIR</sequence>
<name>A0A9D4KDL0_DREPO</name>
<evidence type="ECO:0000313" key="2">
    <source>
        <dbReference type="Proteomes" id="UP000828390"/>
    </source>
</evidence>
<organism evidence="1 2">
    <name type="scientific">Dreissena polymorpha</name>
    <name type="common">Zebra mussel</name>
    <name type="synonym">Mytilus polymorpha</name>
    <dbReference type="NCBI Taxonomy" id="45954"/>
    <lineage>
        <taxon>Eukaryota</taxon>
        <taxon>Metazoa</taxon>
        <taxon>Spiralia</taxon>
        <taxon>Lophotrochozoa</taxon>
        <taxon>Mollusca</taxon>
        <taxon>Bivalvia</taxon>
        <taxon>Autobranchia</taxon>
        <taxon>Heteroconchia</taxon>
        <taxon>Euheterodonta</taxon>
        <taxon>Imparidentia</taxon>
        <taxon>Neoheterodontei</taxon>
        <taxon>Myida</taxon>
        <taxon>Dreissenoidea</taxon>
        <taxon>Dreissenidae</taxon>
        <taxon>Dreissena</taxon>
    </lineage>
</organism>
<accession>A0A9D4KDL0</accession>
<reference evidence="1" key="1">
    <citation type="journal article" date="2019" name="bioRxiv">
        <title>The Genome of the Zebra Mussel, Dreissena polymorpha: A Resource for Invasive Species Research.</title>
        <authorList>
            <person name="McCartney M.A."/>
            <person name="Auch B."/>
            <person name="Kono T."/>
            <person name="Mallez S."/>
            <person name="Zhang Y."/>
            <person name="Obille A."/>
            <person name="Becker A."/>
            <person name="Abrahante J.E."/>
            <person name="Garbe J."/>
            <person name="Badalamenti J.P."/>
            <person name="Herman A."/>
            <person name="Mangelson H."/>
            <person name="Liachko I."/>
            <person name="Sullivan S."/>
            <person name="Sone E.D."/>
            <person name="Koren S."/>
            <person name="Silverstein K.A.T."/>
            <person name="Beckman K.B."/>
            <person name="Gohl D.M."/>
        </authorList>
    </citation>
    <scope>NUCLEOTIDE SEQUENCE</scope>
    <source>
        <strain evidence="1">Duluth1</strain>
        <tissue evidence="1">Whole animal</tissue>
    </source>
</reference>
<dbReference type="AlphaFoldDB" id="A0A9D4KDL0"/>
<protein>
    <submittedName>
        <fullName evidence="1">Uncharacterized protein</fullName>
    </submittedName>
</protein>
<proteinExistence type="predicted"/>
<reference evidence="1" key="2">
    <citation type="submission" date="2020-11" db="EMBL/GenBank/DDBJ databases">
        <authorList>
            <person name="McCartney M.A."/>
            <person name="Auch B."/>
            <person name="Kono T."/>
            <person name="Mallez S."/>
            <person name="Becker A."/>
            <person name="Gohl D.M."/>
            <person name="Silverstein K.A.T."/>
            <person name="Koren S."/>
            <person name="Bechman K.B."/>
            <person name="Herman A."/>
            <person name="Abrahante J.E."/>
            <person name="Garbe J."/>
        </authorList>
    </citation>
    <scope>NUCLEOTIDE SEQUENCE</scope>
    <source>
        <strain evidence="1">Duluth1</strain>
        <tissue evidence="1">Whole animal</tissue>
    </source>
</reference>
<dbReference type="EMBL" id="JAIWYP010000004">
    <property type="protein sequence ID" value="KAH3837681.1"/>
    <property type="molecule type" value="Genomic_DNA"/>
</dbReference>
<gene>
    <name evidence="1" type="ORF">DPMN_111082</name>
</gene>
<evidence type="ECO:0000313" key="1">
    <source>
        <dbReference type="EMBL" id="KAH3837681.1"/>
    </source>
</evidence>
<keyword evidence="2" id="KW-1185">Reference proteome</keyword>
<comment type="caution">
    <text evidence="1">The sequence shown here is derived from an EMBL/GenBank/DDBJ whole genome shotgun (WGS) entry which is preliminary data.</text>
</comment>
<dbReference type="Proteomes" id="UP000828390">
    <property type="component" value="Unassembled WGS sequence"/>
</dbReference>